<protein>
    <recommendedName>
        <fullName evidence="1">F-box domain-containing protein</fullName>
    </recommendedName>
</protein>
<name>A0AAD7HMP7_9AGAR</name>
<proteinExistence type="predicted"/>
<comment type="caution">
    <text evidence="2">The sequence shown here is derived from an EMBL/GenBank/DDBJ whole genome shotgun (WGS) entry which is preliminary data.</text>
</comment>
<dbReference type="InterPro" id="IPR036047">
    <property type="entry name" value="F-box-like_dom_sf"/>
</dbReference>
<dbReference type="Pfam" id="PF12937">
    <property type="entry name" value="F-box-like"/>
    <property type="match status" value="1"/>
</dbReference>
<dbReference type="Proteomes" id="UP001215280">
    <property type="component" value="Unassembled WGS sequence"/>
</dbReference>
<evidence type="ECO:0000313" key="3">
    <source>
        <dbReference type="Proteomes" id="UP001215280"/>
    </source>
</evidence>
<dbReference type="InterPro" id="IPR001810">
    <property type="entry name" value="F-box_dom"/>
</dbReference>
<sequence length="355" mass="39197">MTVLPPELVDLILDYLFICYHKNPSVGLGRCALVCKSWQRLSTSRVFNSVTLHNGNLDSFFALADTSSLPLPSYILSLTLEEHEEGDLSSNHLSAIGRLSQLQNLCLCLTDSAVDRHAEILRNAFPSLHTLKFHAYFADSGMRGILRVVSLFPSLENLEILYVPPNFFARYSFRPDYILSLNTIPLLSSITWPNFNAWPHTDSHVGKYLSHAGAALRHLYLQPGYRQRFDFTSAPIPLRHASGLRSLYIGRTTTSAPHDILLAALPYLCAPELASIMLQAPYGSTLASEVLDPLPDADVCLRDGATWRAIDMALAGEMFTGLRTLAVGGGGKAWFGPHLARYMPLCATRGILVVI</sequence>
<reference evidence="2" key="1">
    <citation type="submission" date="2023-03" db="EMBL/GenBank/DDBJ databases">
        <title>Massive genome expansion in bonnet fungi (Mycena s.s.) driven by repeated elements and novel gene families across ecological guilds.</title>
        <authorList>
            <consortium name="Lawrence Berkeley National Laboratory"/>
            <person name="Harder C.B."/>
            <person name="Miyauchi S."/>
            <person name="Viragh M."/>
            <person name="Kuo A."/>
            <person name="Thoen E."/>
            <person name="Andreopoulos B."/>
            <person name="Lu D."/>
            <person name="Skrede I."/>
            <person name="Drula E."/>
            <person name="Henrissat B."/>
            <person name="Morin E."/>
            <person name="Kohler A."/>
            <person name="Barry K."/>
            <person name="LaButti K."/>
            <person name="Morin E."/>
            <person name="Salamov A."/>
            <person name="Lipzen A."/>
            <person name="Mereny Z."/>
            <person name="Hegedus B."/>
            <person name="Baldrian P."/>
            <person name="Stursova M."/>
            <person name="Weitz H."/>
            <person name="Taylor A."/>
            <person name="Grigoriev I.V."/>
            <person name="Nagy L.G."/>
            <person name="Martin F."/>
            <person name="Kauserud H."/>
        </authorList>
    </citation>
    <scope>NUCLEOTIDE SEQUENCE</scope>
    <source>
        <strain evidence="2">CBHHK188m</strain>
    </source>
</reference>
<evidence type="ECO:0000313" key="2">
    <source>
        <dbReference type="EMBL" id="KAJ7723968.1"/>
    </source>
</evidence>
<evidence type="ECO:0000259" key="1">
    <source>
        <dbReference type="Pfam" id="PF12937"/>
    </source>
</evidence>
<dbReference type="Gene3D" id="1.20.1280.50">
    <property type="match status" value="1"/>
</dbReference>
<feature type="domain" description="F-box" evidence="1">
    <location>
        <begin position="3"/>
        <end position="44"/>
    </location>
</feature>
<dbReference type="AlphaFoldDB" id="A0AAD7HMP7"/>
<keyword evidence="3" id="KW-1185">Reference proteome</keyword>
<organism evidence="2 3">
    <name type="scientific">Mycena maculata</name>
    <dbReference type="NCBI Taxonomy" id="230809"/>
    <lineage>
        <taxon>Eukaryota</taxon>
        <taxon>Fungi</taxon>
        <taxon>Dikarya</taxon>
        <taxon>Basidiomycota</taxon>
        <taxon>Agaricomycotina</taxon>
        <taxon>Agaricomycetes</taxon>
        <taxon>Agaricomycetidae</taxon>
        <taxon>Agaricales</taxon>
        <taxon>Marasmiineae</taxon>
        <taxon>Mycenaceae</taxon>
        <taxon>Mycena</taxon>
    </lineage>
</organism>
<accession>A0AAD7HMP7</accession>
<dbReference type="EMBL" id="JARJLG010000242">
    <property type="protein sequence ID" value="KAJ7723968.1"/>
    <property type="molecule type" value="Genomic_DNA"/>
</dbReference>
<gene>
    <name evidence="2" type="ORF">DFH07DRAFT_971393</name>
</gene>
<dbReference type="SUPFAM" id="SSF81383">
    <property type="entry name" value="F-box domain"/>
    <property type="match status" value="1"/>
</dbReference>